<name>A0A6N8FQV8_9CHRO</name>
<dbReference type="EMBL" id="NAPY01000002">
    <property type="protein sequence ID" value="MUL35184.1"/>
    <property type="molecule type" value="Genomic_DNA"/>
</dbReference>
<evidence type="ECO:0000313" key="1">
    <source>
        <dbReference type="EMBL" id="MUL35184.1"/>
    </source>
</evidence>
<accession>A0A6N8FQV8</accession>
<dbReference type="PANTHER" id="PTHR35690:SF1">
    <property type="entry name" value="OS01G0363500 PROTEIN"/>
    <property type="match status" value="1"/>
</dbReference>
<reference evidence="1 2" key="1">
    <citation type="journal article" date="2019" name="Front. Microbiol.">
        <title>Genomic Features for Desiccation Tolerance and Sugar Biosynthesis in the Extremophile Gloeocapsopsis sp. UTEX B3054.</title>
        <authorList>
            <person name="Urrejola C."/>
            <person name="Alcorta J."/>
            <person name="Salas L."/>
            <person name="Vasquez M."/>
            <person name="Polz M.F."/>
            <person name="Vicuna R."/>
            <person name="Diez B."/>
        </authorList>
    </citation>
    <scope>NUCLEOTIDE SEQUENCE [LARGE SCALE GENOMIC DNA]</scope>
    <source>
        <strain evidence="1 2">1H9</strain>
    </source>
</reference>
<dbReference type="AlphaFoldDB" id="A0A6N8FQV8"/>
<dbReference type="Proteomes" id="UP000441797">
    <property type="component" value="Unassembled WGS sequence"/>
</dbReference>
<proteinExistence type="predicted"/>
<comment type="caution">
    <text evidence="1">The sequence shown here is derived from an EMBL/GenBank/DDBJ whole genome shotgun (WGS) entry which is preliminary data.</text>
</comment>
<sequence>MNTDLAATEIPDFMTTLTEAVRKRSDCPSASAVVLALLQAEKAAKQQRIAYPLESLLGNWQLWFTAPRKAHLQNGKALGKGLYLPQIAPAQISFFNQEQLSISNQIQFGSLLFKLTGSAKYVGKKNLLAFDFTQMQISLFGRTIYHGKFPIKTRITNFYEQPIAKLPFFAFFLVTEDFIAARGRGGGIAIWVRN</sequence>
<evidence type="ECO:0000313" key="2">
    <source>
        <dbReference type="Proteomes" id="UP000441797"/>
    </source>
</evidence>
<organism evidence="1 2">
    <name type="scientific">Gloeocapsopsis dulcis AAB1 = 1H9</name>
    <dbReference type="NCBI Taxonomy" id="1433147"/>
    <lineage>
        <taxon>Bacteria</taxon>
        <taxon>Bacillati</taxon>
        <taxon>Cyanobacteriota</taxon>
        <taxon>Cyanophyceae</taxon>
        <taxon>Oscillatoriophycideae</taxon>
        <taxon>Chroococcales</taxon>
        <taxon>Chroococcaceae</taxon>
        <taxon>Gloeocapsopsis</taxon>
        <taxon>Gloeocapsopsis dulcis</taxon>
    </lineage>
</organism>
<dbReference type="PANTHER" id="PTHR35690">
    <property type="entry name" value="OS01G0363500 PROTEIN"/>
    <property type="match status" value="1"/>
</dbReference>
<keyword evidence="2" id="KW-1185">Reference proteome</keyword>
<protein>
    <recommendedName>
        <fullName evidence="3">PAP fibrillin</fullName>
    </recommendedName>
</protein>
<evidence type="ECO:0008006" key="3">
    <source>
        <dbReference type="Google" id="ProtNLM"/>
    </source>
</evidence>
<gene>
    <name evidence="1" type="ORF">BWI75_02115</name>
</gene>
<dbReference type="RefSeq" id="WP_105220134.1">
    <property type="nucleotide sequence ID" value="NZ_CAWNSU010000057.1"/>
</dbReference>
<dbReference type="OrthoDB" id="463191at2"/>